<evidence type="ECO:0000256" key="1">
    <source>
        <dbReference type="ARBA" id="ARBA00004141"/>
    </source>
</evidence>
<evidence type="ECO:0000256" key="8">
    <source>
        <dbReference type="ARBA" id="ARBA00023065"/>
    </source>
</evidence>
<evidence type="ECO:0000256" key="4">
    <source>
        <dbReference type="ARBA" id="ARBA00022568"/>
    </source>
</evidence>
<evidence type="ECO:0000313" key="13">
    <source>
        <dbReference type="EMBL" id="EXB77880.1"/>
    </source>
</evidence>
<dbReference type="STRING" id="981085.W9RHX5"/>
<dbReference type="Proteomes" id="UP000030645">
    <property type="component" value="Unassembled WGS sequence"/>
</dbReference>
<evidence type="ECO:0000256" key="9">
    <source>
        <dbReference type="ARBA" id="ARBA00023136"/>
    </source>
</evidence>
<keyword evidence="7 11" id="KW-1133">Transmembrane helix</keyword>
<dbReference type="KEGG" id="mnt:21392521"/>
<dbReference type="GO" id="GO:1990246">
    <property type="term" value="C:uniplex complex"/>
    <property type="evidence" value="ECO:0007669"/>
    <property type="project" value="TreeGrafter"/>
</dbReference>
<dbReference type="PANTHER" id="PTHR13462">
    <property type="entry name" value="CALCIUM UNIPORTER PROTEIN, MITOCHONDRIAL"/>
    <property type="match status" value="1"/>
</dbReference>
<dbReference type="GO" id="GO:0015292">
    <property type="term" value="F:uniporter activity"/>
    <property type="evidence" value="ECO:0007669"/>
    <property type="project" value="TreeGrafter"/>
</dbReference>
<feature type="transmembrane region" description="Helical" evidence="11">
    <location>
        <begin position="253"/>
        <end position="273"/>
    </location>
</feature>
<evidence type="ECO:0000256" key="11">
    <source>
        <dbReference type="SAM" id="Phobius"/>
    </source>
</evidence>
<feature type="domain" description="Calcium uniporter protein C-terminal" evidence="12">
    <location>
        <begin position="149"/>
        <end position="311"/>
    </location>
</feature>
<evidence type="ECO:0000256" key="7">
    <source>
        <dbReference type="ARBA" id="ARBA00022989"/>
    </source>
</evidence>
<dbReference type="GO" id="GO:0051560">
    <property type="term" value="P:mitochondrial calcium ion homeostasis"/>
    <property type="evidence" value="ECO:0007669"/>
    <property type="project" value="InterPro"/>
</dbReference>
<dbReference type="PANTHER" id="PTHR13462:SF31">
    <property type="entry name" value="CALCIUM UNIPORTER PROTEIN 1, MITOCHONDRIAL"/>
    <property type="match status" value="1"/>
</dbReference>
<dbReference type="eggNOG" id="KOG2966">
    <property type="taxonomic scope" value="Eukaryota"/>
</dbReference>
<evidence type="ECO:0000256" key="2">
    <source>
        <dbReference type="ARBA" id="ARBA00005653"/>
    </source>
</evidence>
<evidence type="ECO:0000259" key="12">
    <source>
        <dbReference type="Pfam" id="PF04678"/>
    </source>
</evidence>
<accession>W9RHX5</accession>
<feature type="coiled-coil region" evidence="10">
    <location>
        <begin position="198"/>
        <end position="225"/>
    </location>
</feature>
<keyword evidence="10" id="KW-0175">Coiled coil</keyword>
<name>W9RHX5_9ROSA</name>
<keyword evidence="9 11" id="KW-0472">Membrane</keyword>
<protein>
    <recommendedName>
        <fullName evidence="12">Calcium uniporter protein C-terminal domain-containing protein</fullName>
    </recommendedName>
</protein>
<keyword evidence="14" id="KW-1185">Reference proteome</keyword>
<evidence type="ECO:0000256" key="5">
    <source>
        <dbReference type="ARBA" id="ARBA00022692"/>
    </source>
</evidence>
<evidence type="ECO:0000313" key="14">
    <source>
        <dbReference type="Proteomes" id="UP000030645"/>
    </source>
</evidence>
<dbReference type="OrthoDB" id="278338at2759"/>
<dbReference type="GO" id="GO:0005262">
    <property type="term" value="F:calcium channel activity"/>
    <property type="evidence" value="ECO:0007669"/>
    <property type="project" value="TreeGrafter"/>
</dbReference>
<proteinExistence type="inferred from homology"/>
<keyword evidence="6" id="KW-0106">Calcium</keyword>
<dbReference type="InterPro" id="IPR006769">
    <property type="entry name" value="MCU_C"/>
</dbReference>
<evidence type="ECO:0000256" key="6">
    <source>
        <dbReference type="ARBA" id="ARBA00022837"/>
    </source>
</evidence>
<evidence type="ECO:0000256" key="10">
    <source>
        <dbReference type="SAM" id="Coils"/>
    </source>
</evidence>
<gene>
    <name evidence="13" type="ORF">L484_009176</name>
</gene>
<comment type="subcellular location">
    <subcellularLocation>
        <location evidence="1">Membrane</location>
        <topology evidence="1">Multi-pass membrane protein</topology>
    </subcellularLocation>
</comment>
<feature type="transmembrane region" description="Helical" evidence="11">
    <location>
        <begin position="227"/>
        <end position="247"/>
    </location>
</feature>
<dbReference type="AlphaFoldDB" id="W9RHX5"/>
<keyword evidence="5 11" id="KW-0812">Transmembrane</keyword>
<evidence type="ECO:0000256" key="3">
    <source>
        <dbReference type="ARBA" id="ARBA00022448"/>
    </source>
</evidence>
<dbReference type="Pfam" id="PF04678">
    <property type="entry name" value="MCU"/>
    <property type="match status" value="1"/>
</dbReference>
<dbReference type="EMBL" id="KE344763">
    <property type="protein sequence ID" value="EXB77880.1"/>
    <property type="molecule type" value="Genomic_DNA"/>
</dbReference>
<keyword evidence="8" id="KW-0406">Ion transport</keyword>
<sequence length="347" mass="39361">MASKKTLAQRLFNICKTSSKSLTNSRRIPNRASIAPDPGDNAIFSRFLHKRATSPATSPELRSLPAGESLIEKIKEIGIARDRLRFDGLTPPEISPEEKSDLKVANMRKFLRVAPLEAVKSRLRELQKTWIPYSDFVRICGEGSPGQDDQGRSFAKMLEDSGSVVVHGDIVFLRPEQVANAWTNALQALIQAADSNPNDTGRNELEEMEKQKSEIDEEADSLVRKELLGGLGYLVVSTAGLFRLTFWELSWDVMEPICYFVTSTYFMACYAFFLRTRTEPSFEGIFRSRFSAKQRRLMELHNFDVERYSELKKAFHPYSTRLPATPPQPYSSFDKSEKVQLGVVHDH</sequence>
<dbReference type="InterPro" id="IPR039055">
    <property type="entry name" value="MCU_fam"/>
</dbReference>
<keyword evidence="3" id="KW-0813">Transport</keyword>
<keyword evidence="4" id="KW-0109">Calcium transport</keyword>
<comment type="similarity">
    <text evidence="2">Belongs to the MCU (TC 1.A.77) family.</text>
</comment>
<organism evidence="13 14">
    <name type="scientific">Morus notabilis</name>
    <dbReference type="NCBI Taxonomy" id="981085"/>
    <lineage>
        <taxon>Eukaryota</taxon>
        <taxon>Viridiplantae</taxon>
        <taxon>Streptophyta</taxon>
        <taxon>Embryophyta</taxon>
        <taxon>Tracheophyta</taxon>
        <taxon>Spermatophyta</taxon>
        <taxon>Magnoliopsida</taxon>
        <taxon>eudicotyledons</taxon>
        <taxon>Gunneridae</taxon>
        <taxon>Pentapetalae</taxon>
        <taxon>rosids</taxon>
        <taxon>fabids</taxon>
        <taxon>Rosales</taxon>
        <taxon>Moraceae</taxon>
        <taxon>Moreae</taxon>
        <taxon>Morus</taxon>
    </lineage>
</organism>
<reference evidence="14" key="1">
    <citation type="submission" date="2013-01" db="EMBL/GenBank/DDBJ databases">
        <title>Draft Genome Sequence of a Mulberry Tree, Morus notabilis C.K. Schneid.</title>
        <authorList>
            <person name="He N."/>
            <person name="Zhao S."/>
        </authorList>
    </citation>
    <scope>NUCLEOTIDE SEQUENCE</scope>
</reference>
<dbReference type="GO" id="GO:0036444">
    <property type="term" value="P:calcium import into the mitochondrion"/>
    <property type="evidence" value="ECO:0007669"/>
    <property type="project" value="TreeGrafter"/>
</dbReference>